<evidence type="ECO:0000313" key="3">
    <source>
        <dbReference type="Proteomes" id="UP000053890"/>
    </source>
</evidence>
<protein>
    <submittedName>
        <fullName evidence="2">Uncharacterized protein</fullName>
    </submittedName>
</protein>
<feature type="compositionally biased region" description="Low complexity" evidence="1">
    <location>
        <begin position="41"/>
        <end position="57"/>
    </location>
</feature>
<name>A0A194S6M4_RHOGW</name>
<feature type="region of interest" description="Disordered" evidence="1">
    <location>
        <begin position="1"/>
        <end position="106"/>
    </location>
</feature>
<accession>A0A194S6M4</accession>
<dbReference type="EMBL" id="KQ474076">
    <property type="protein sequence ID" value="KPV76145.1"/>
    <property type="molecule type" value="Genomic_DNA"/>
</dbReference>
<feature type="compositionally biased region" description="Polar residues" evidence="1">
    <location>
        <begin position="71"/>
        <end position="82"/>
    </location>
</feature>
<dbReference type="RefSeq" id="XP_018272194.1">
    <property type="nucleotide sequence ID" value="XM_018414064.1"/>
</dbReference>
<proteinExistence type="predicted"/>
<dbReference type="Proteomes" id="UP000053890">
    <property type="component" value="Unassembled WGS sequence"/>
</dbReference>
<dbReference type="GeneID" id="28974512"/>
<dbReference type="AlphaFoldDB" id="A0A194S6M4"/>
<sequence>MPPPPDPRPTNLFVPSKRASSGRNPPPPPAPPPGRAPHRPPAAAYNGSTSSTSSYNGRPTADAGYGPTSHPPSSNGGRSTVANPFRPPAPTGAPAPRRRASGAFDRGELAAKTRLAVTDLMGVVRDLRDDAHEAAQFRFPLDGPDGDALAAKVADQRARDAAERKAVIDEGHARLTASALDLVRAVVDGVSSDAIARPSRDLDELRDQVRQLMSQTRTDPAPAAS</sequence>
<gene>
    <name evidence="2" type="ORF">RHOBADRAFT_42472</name>
</gene>
<organism evidence="2 3">
    <name type="scientific">Rhodotorula graminis (strain WP1)</name>
    <dbReference type="NCBI Taxonomy" id="578459"/>
    <lineage>
        <taxon>Eukaryota</taxon>
        <taxon>Fungi</taxon>
        <taxon>Dikarya</taxon>
        <taxon>Basidiomycota</taxon>
        <taxon>Pucciniomycotina</taxon>
        <taxon>Microbotryomycetes</taxon>
        <taxon>Sporidiobolales</taxon>
        <taxon>Sporidiobolaceae</taxon>
        <taxon>Rhodotorula</taxon>
    </lineage>
</organism>
<reference evidence="2 3" key="1">
    <citation type="journal article" date="2015" name="Front. Microbiol.">
        <title>Genome sequence of the plant growth promoting endophytic yeast Rhodotorula graminis WP1.</title>
        <authorList>
            <person name="Firrincieli A."/>
            <person name="Otillar R."/>
            <person name="Salamov A."/>
            <person name="Schmutz J."/>
            <person name="Khan Z."/>
            <person name="Redman R.S."/>
            <person name="Fleck N.D."/>
            <person name="Lindquist E."/>
            <person name="Grigoriev I.V."/>
            <person name="Doty S.L."/>
        </authorList>
    </citation>
    <scope>NUCLEOTIDE SEQUENCE [LARGE SCALE GENOMIC DNA]</scope>
    <source>
        <strain evidence="2 3">WP1</strain>
    </source>
</reference>
<evidence type="ECO:0000256" key="1">
    <source>
        <dbReference type="SAM" id="MobiDB-lite"/>
    </source>
</evidence>
<feature type="compositionally biased region" description="Pro residues" evidence="1">
    <location>
        <begin position="24"/>
        <end position="35"/>
    </location>
</feature>
<keyword evidence="3" id="KW-1185">Reference proteome</keyword>
<evidence type="ECO:0000313" key="2">
    <source>
        <dbReference type="EMBL" id="KPV76145.1"/>
    </source>
</evidence>